<feature type="transmembrane region" description="Helical" evidence="1">
    <location>
        <begin position="171"/>
        <end position="198"/>
    </location>
</feature>
<gene>
    <name evidence="2" type="ORF">GCM10009810_31200</name>
</gene>
<feature type="transmembrane region" description="Helical" evidence="1">
    <location>
        <begin position="520"/>
        <end position="542"/>
    </location>
</feature>
<organism evidence="2 3">
    <name type="scientific">Nostocoides vanveenii</name>
    <dbReference type="NCBI Taxonomy" id="330835"/>
    <lineage>
        <taxon>Bacteria</taxon>
        <taxon>Bacillati</taxon>
        <taxon>Actinomycetota</taxon>
        <taxon>Actinomycetes</taxon>
        <taxon>Micrococcales</taxon>
        <taxon>Intrasporangiaceae</taxon>
        <taxon>Nostocoides</taxon>
    </lineage>
</organism>
<evidence type="ECO:0000313" key="2">
    <source>
        <dbReference type="EMBL" id="GAA1771071.1"/>
    </source>
</evidence>
<keyword evidence="1" id="KW-1133">Transmembrane helix</keyword>
<dbReference type="EMBL" id="BAAAPN010000081">
    <property type="protein sequence ID" value="GAA1771071.1"/>
    <property type="molecule type" value="Genomic_DNA"/>
</dbReference>
<keyword evidence="3" id="KW-1185">Reference proteome</keyword>
<evidence type="ECO:0000313" key="3">
    <source>
        <dbReference type="Proteomes" id="UP001501475"/>
    </source>
</evidence>
<proteinExistence type="predicted"/>
<protein>
    <submittedName>
        <fullName evidence="2">Uncharacterized protein</fullName>
    </submittedName>
</protein>
<comment type="caution">
    <text evidence="2">The sequence shown here is derived from an EMBL/GenBank/DDBJ whole genome shotgun (WGS) entry which is preliminary data.</text>
</comment>
<feature type="transmembrane region" description="Helical" evidence="1">
    <location>
        <begin position="305"/>
        <end position="326"/>
    </location>
</feature>
<feature type="transmembrane region" description="Helical" evidence="1">
    <location>
        <begin position="66"/>
        <end position="87"/>
    </location>
</feature>
<dbReference type="Proteomes" id="UP001501475">
    <property type="component" value="Unassembled WGS sequence"/>
</dbReference>
<feature type="transmembrane region" description="Helical" evidence="1">
    <location>
        <begin position="395"/>
        <end position="417"/>
    </location>
</feature>
<feature type="transmembrane region" description="Helical" evidence="1">
    <location>
        <begin position="24"/>
        <end position="46"/>
    </location>
</feature>
<sequence>MELPDKADKGPWLEHLSSLYQVEFSLLAASVAVGAIAAPLVVGFLTNLPPTCTNPNQPSCVTDTQLLVIPLVPLLTVLALGYVYLVARVIGKYTRNIERAISGDAESPGAKLRAPALSRLNGALFGGEAKQLLPLRIFYVILAGAILGTIAVTVAVIVSRVHNPNLKTAGFVGYGIVTLICLAIYNSGATHSSFEYLAEIAKKRDLRKSKGIRSEYVGWSHFIWRCIFPRPLSAMKEIHGVVIAVTVTLSVIHPHDLNWRRFLLGLLAFELILYQTRYLLNGVRENPSGNWTLPSNRRNDPQKPYTPLQVIVAVVVSCLRIWLFYTTTTTNHLLQPEVATWVIILFLSSFYAYEIPREICRFRYRNAVAKIPAEKLEPLPQDHLRNLWDTAQTEGGILFVAVGSGYALRAFVAYILLDSVVDPGVAVTVLGFAWLLGMATASAGWAMEFNGAVDDTSGQPFVHPGILAKPQLLWIARRARLLAETKSVFKLIKSEQTREGAETALYNIEGQRLSPWRRSCAAAVACSGLLPATTGLGSWHYALPEVVAAAVLLLSPWPRPLFVPPLVPAIAVGGPLALALSFDNNVELAAKVSVLAGWALFTMHGSERNQSLLSAILGTQRLAQLPARLLRLTAHLVLVLIRAVLGDEFWRAATKVFGRS</sequence>
<feature type="transmembrane region" description="Helical" evidence="1">
    <location>
        <begin position="338"/>
        <end position="355"/>
    </location>
</feature>
<reference evidence="3" key="1">
    <citation type="journal article" date="2019" name="Int. J. Syst. Evol. Microbiol.">
        <title>The Global Catalogue of Microorganisms (GCM) 10K type strain sequencing project: providing services to taxonomists for standard genome sequencing and annotation.</title>
        <authorList>
            <consortium name="The Broad Institute Genomics Platform"/>
            <consortium name="The Broad Institute Genome Sequencing Center for Infectious Disease"/>
            <person name="Wu L."/>
            <person name="Ma J."/>
        </authorList>
    </citation>
    <scope>NUCLEOTIDE SEQUENCE [LARGE SCALE GENOMIC DNA]</scope>
    <source>
        <strain evidence="3">JCM 15591</strain>
    </source>
</reference>
<feature type="transmembrane region" description="Helical" evidence="1">
    <location>
        <begin position="137"/>
        <end position="159"/>
    </location>
</feature>
<name>A0ABP4X5R0_9MICO</name>
<accession>A0ABP4X5R0</accession>
<feature type="transmembrane region" description="Helical" evidence="1">
    <location>
        <begin position="423"/>
        <end position="447"/>
    </location>
</feature>
<feature type="transmembrane region" description="Helical" evidence="1">
    <location>
        <begin position="562"/>
        <end position="581"/>
    </location>
</feature>
<evidence type="ECO:0000256" key="1">
    <source>
        <dbReference type="SAM" id="Phobius"/>
    </source>
</evidence>
<keyword evidence="1" id="KW-0472">Membrane</keyword>
<keyword evidence="1" id="KW-0812">Transmembrane</keyword>